<comment type="caution">
    <text evidence="2">The sequence shown here is derived from an EMBL/GenBank/DDBJ whole genome shotgun (WGS) entry which is preliminary data.</text>
</comment>
<proteinExistence type="predicted"/>
<accession>A0ABS2KU80</accession>
<dbReference type="PANTHER" id="PTHR43319">
    <property type="entry name" value="BETA-LACTAMASE-RELATED"/>
    <property type="match status" value="1"/>
</dbReference>
<evidence type="ECO:0000313" key="3">
    <source>
        <dbReference type="Proteomes" id="UP000703038"/>
    </source>
</evidence>
<dbReference type="Gene3D" id="3.40.710.10">
    <property type="entry name" value="DD-peptidase/beta-lactamase superfamily"/>
    <property type="match status" value="1"/>
</dbReference>
<organism evidence="2 3">
    <name type="scientific">Rhodococcoides corynebacterioides</name>
    <dbReference type="NCBI Taxonomy" id="53972"/>
    <lineage>
        <taxon>Bacteria</taxon>
        <taxon>Bacillati</taxon>
        <taxon>Actinomycetota</taxon>
        <taxon>Actinomycetes</taxon>
        <taxon>Mycobacteriales</taxon>
        <taxon>Nocardiaceae</taxon>
        <taxon>Rhodococcoides</taxon>
    </lineage>
</organism>
<evidence type="ECO:0000259" key="1">
    <source>
        <dbReference type="Pfam" id="PF00144"/>
    </source>
</evidence>
<dbReference type="PANTHER" id="PTHR43319:SF3">
    <property type="entry name" value="BETA-LACTAMASE-RELATED DOMAIN-CONTAINING PROTEIN"/>
    <property type="match status" value="1"/>
</dbReference>
<dbReference type="EMBL" id="JAFBBK010000001">
    <property type="protein sequence ID" value="MBM7415498.1"/>
    <property type="molecule type" value="Genomic_DNA"/>
</dbReference>
<dbReference type="InterPro" id="IPR052907">
    <property type="entry name" value="Beta-lactamase/esterase"/>
</dbReference>
<keyword evidence="3" id="KW-1185">Reference proteome</keyword>
<dbReference type="Proteomes" id="UP000703038">
    <property type="component" value="Unassembled WGS sequence"/>
</dbReference>
<name>A0ABS2KU80_9NOCA</name>
<dbReference type="InterPro" id="IPR001466">
    <property type="entry name" value="Beta-lactam-related"/>
</dbReference>
<feature type="domain" description="Beta-lactamase-related" evidence="1">
    <location>
        <begin position="6"/>
        <end position="372"/>
    </location>
</feature>
<evidence type="ECO:0000313" key="2">
    <source>
        <dbReference type="EMBL" id="MBM7415498.1"/>
    </source>
</evidence>
<dbReference type="InterPro" id="IPR012338">
    <property type="entry name" value="Beta-lactam/transpept-like"/>
</dbReference>
<sequence>MLRSVADLFADSVASGADIGAALCVYIDGEKKLDLWGGTADPTTGRAWTHDTLVPVFSCSKGVLTLCLLMLVEDGRVSISDRVSDHWPEFAASGKEDVTIEQVLAHRAGLPLVETTPSLDELLTGDAIVATLETQAPLWEPGTDHAYHAVTFGSLIGEVIRRVTAQSAGQFLHATAASAYGLDTWIGLPPSELDRVATVIAPPDAWTESATLDMIRSHVERDDRVLRAVTMNGALQIPVPGIEMECSLNDPDVLVRELPAANCTTTARSLAKFYAAAIGDMDGRGPFLSRELREDATRVRSRGDGFFGLPGVDNRWGLGFQVTGPVRPMLGTSSFGHDGAGGALAFADHAHGVAFAYTPNQMGGIPDERANALVSEVGACLRTSGR</sequence>
<dbReference type="SUPFAM" id="SSF56601">
    <property type="entry name" value="beta-lactamase/transpeptidase-like"/>
    <property type="match status" value="1"/>
</dbReference>
<dbReference type="RefSeq" id="WP_204868539.1">
    <property type="nucleotide sequence ID" value="NZ_JAFBBK010000001.1"/>
</dbReference>
<protein>
    <submittedName>
        <fullName evidence="2">CubicO group peptidase (Beta-lactamase class C family)</fullName>
    </submittedName>
</protein>
<gene>
    <name evidence="2" type="ORF">JOE42_002231</name>
</gene>
<reference evidence="2 3" key="1">
    <citation type="submission" date="2021-01" db="EMBL/GenBank/DDBJ databases">
        <title>Genomics of switchgrass bacterial isolates.</title>
        <authorList>
            <person name="Shade A."/>
        </authorList>
    </citation>
    <scope>NUCLEOTIDE SEQUENCE [LARGE SCALE GENOMIC DNA]</scope>
    <source>
        <strain evidence="2 3">PvP111</strain>
    </source>
</reference>
<dbReference type="Pfam" id="PF00144">
    <property type="entry name" value="Beta-lactamase"/>
    <property type="match status" value="1"/>
</dbReference>